<gene>
    <name evidence="5" type="ORF">AA0114_g8218</name>
</gene>
<evidence type="ECO:0000259" key="4">
    <source>
        <dbReference type="Pfam" id="PF24883"/>
    </source>
</evidence>
<sequence>MGTKLDEDEPTDLARMWDDASIQYYNTTEMRAIDLKHFKNADEILADRDIQKNFLKWREYGGPVAADKVKKMRRLIVENSTYILKGAELLANSASAAFPPSSAILTALTWVMKASGSVSKDYDQIQAFFEELNEFLQRLSMIEKTVPKSTGYRLHLMNVFVVIMKILGLATKATKEGRLKRFGKTILRGGGDDALAGAYSSLVTAFARLESATNFANLAVGYANLENTNQIKQAAWDLNAGQQDVSERVTVLYELNETMLAKLDSFILAQNKAKKELAAETQPAGVGESRQSTLSTVKAALSTKDDPSIIDRDIEYSFVEGTTSWMFQREEYTSWREESSTRPLLWITGDPGTGKSCIAYSATKELAISTASESRTFVAHFYWREGSKEMDPLTSAMKSIVAQIASQDSAYCNEVATQLACAGSTFSLEKGSRYFWKRCITSRFSVDTNARLYLVMDGLDEVNETVNAESLFRKELLVMLKEVVEHKLSIRVMLLSRPSWKPYLETFGQEFSAITVTKEVVLTDMRIVIDTQLNTRSRLHKARIPMKKIIRSTLLQKADCVLYVEHMLRRLNKRQDEKTILEELQNAPSNLTSLLESIGMEIQSRRTEAQLFAIQNVYAWLAFSCRPLTVGEINEVARTCGHYQAFNIADEVLTRSVGFLNIVGVAEVNEDDEQDGPVTENEAVPDASGIDVFQPYDGDASLVKVLNRPLKDYLRRNDTESPNLRISTQRCNITIFELSVKLICSLDPRSAKEGGSTLNRYVATYWGKHFRQIELQKTSDQEVASIMQMMRCILTNYNDAAKFIEGHCDTDDDTDFYYESLGETKRVGNEFMNSLALWMERASAISPDVVDEATLQWIRKSRHEPLKLMTPLVKGHIVNWLGDSKEESNSYDFLVDLLNLTDLGPAECPWRIGSDDLDFIKAVALIFDDIHLDSTALRAIGHLLAEHEHIAPALEYYQLSLNSAENEVDKMKTRLKFSDLLIQTLVDGTWGVVEQDQAQQAQQAQPEKLNVISKPEPDVEWHDEGDGVDSMDEANYVERFRNPYELLQATTSTNPPTSDQAVLKLYQDSLINQSYCEMRLGLFEKAYASFERARSMLPDELLDGESLAILPSILAVKQDKFQEVVEKLHGWNVLELIAWLSQEYEVPGKFAEDPNTTFCRAGHRAGNDEFVTKAYEEIICFMDQRKMIGARGMRYRLAQFHINVSRDLEKAKRLLYEILGSHNKRDEYGRMAEEELPILARKELAEILYEQFRSTAKPVGKAGFVEEMSRLQDQRLKNARIVEANEYLTTTIYASMLRKMGSTTTFQEVLNDTFDFCIASLTDAEGWNDAICLRLLAKVLALVGGLEREAQIAFSLQYSTLDPEVKLEEDPFESSDSSDDEDDEDEDGIPQGDEQKSAEALTVAESDSDDEDSEVIKDDDWGDLSGVELSCCGEQHMDNPVAVGWDDGPMYLCILCAETQLCQECFDKVRQYSRSDKWSYWKTYCGRDHKYIEGPIDGWKGVRDGVMVIGEVEQNVADWIQQLKEIKWPGAWETFWVRQDGVVDILGK</sequence>
<feature type="compositionally biased region" description="Acidic residues" evidence="2">
    <location>
        <begin position="1370"/>
        <end position="1388"/>
    </location>
</feature>
<feature type="domain" description="Fungal STAND N-terminal Goodbye" evidence="3">
    <location>
        <begin position="17"/>
        <end position="140"/>
    </location>
</feature>
<evidence type="ECO:0000256" key="1">
    <source>
        <dbReference type="ARBA" id="ARBA00022737"/>
    </source>
</evidence>
<evidence type="ECO:0000256" key="2">
    <source>
        <dbReference type="SAM" id="MobiDB-lite"/>
    </source>
</evidence>
<evidence type="ECO:0000313" key="6">
    <source>
        <dbReference type="Proteomes" id="UP000292402"/>
    </source>
</evidence>
<dbReference type="InterPro" id="IPR056884">
    <property type="entry name" value="NPHP3-like_N"/>
</dbReference>
<keyword evidence="1" id="KW-0677">Repeat</keyword>
<name>A0A4Q4M9R6_9PLEO</name>
<dbReference type="EMBL" id="PDXA01000029">
    <property type="protein sequence ID" value="RYN46495.1"/>
    <property type="molecule type" value="Genomic_DNA"/>
</dbReference>
<dbReference type="InterPro" id="IPR031350">
    <property type="entry name" value="Goodbye_dom"/>
</dbReference>
<feature type="domain" description="Nephrocystin 3-like N-terminal" evidence="4">
    <location>
        <begin position="321"/>
        <end position="497"/>
    </location>
</feature>
<evidence type="ECO:0000259" key="3">
    <source>
        <dbReference type="Pfam" id="PF17109"/>
    </source>
</evidence>
<organism evidence="5 6">
    <name type="scientific">Alternaria tenuissima</name>
    <dbReference type="NCBI Taxonomy" id="119927"/>
    <lineage>
        <taxon>Eukaryota</taxon>
        <taxon>Fungi</taxon>
        <taxon>Dikarya</taxon>
        <taxon>Ascomycota</taxon>
        <taxon>Pezizomycotina</taxon>
        <taxon>Dothideomycetes</taxon>
        <taxon>Pleosporomycetidae</taxon>
        <taxon>Pleosporales</taxon>
        <taxon>Pleosporineae</taxon>
        <taxon>Pleosporaceae</taxon>
        <taxon>Alternaria</taxon>
        <taxon>Alternaria sect. Alternaria</taxon>
        <taxon>Alternaria alternata complex</taxon>
    </lineage>
</organism>
<reference evidence="6" key="1">
    <citation type="journal article" date="2019" name="bioRxiv">
        <title>Genomics, evolutionary history and diagnostics of the Alternaria alternata species group including apple and Asian pear pathotypes.</title>
        <authorList>
            <person name="Armitage A.D."/>
            <person name="Cockerton H.M."/>
            <person name="Sreenivasaprasad S."/>
            <person name="Woodhall J.W."/>
            <person name="Lane C.R."/>
            <person name="Harrison R.J."/>
            <person name="Clarkson J.P."/>
        </authorList>
    </citation>
    <scope>NUCLEOTIDE SEQUENCE [LARGE SCALE GENOMIC DNA]</scope>
    <source>
        <strain evidence="6">FERA 1082</strain>
    </source>
</reference>
<comment type="caution">
    <text evidence="5">The sequence shown here is derived from an EMBL/GenBank/DDBJ whole genome shotgun (WGS) entry which is preliminary data.</text>
</comment>
<evidence type="ECO:0000313" key="5">
    <source>
        <dbReference type="EMBL" id="RYN46495.1"/>
    </source>
</evidence>
<dbReference type="Proteomes" id="UP000292402">
    <property type="component" value="Unassembled WGS sequence"/>
</dbReference>
<dbReference type="Pfam" id="PF17109">
    <property type="entry name" value="Goodbye"/>
    <property type="match status" value="1"/>
</dbReference>
<dbReference type="PANTHER" id="PTHR10039">
    <property type="entry name" value="AMELOGENIN"/>
    <property type="match status" value="1"/>
</dbReference>
<feature type="region of interest" description="Disordered" evidence="2">
    <location>
        <begin position="1365"/>
        <end position="1421"/>
    </location>
</feature>
<dbReference type="Gene3D" id="3.40.50.300">
    <property type="entry name" value="P-loop containing nucleotide triphosphate hydrolases"/>
    <property type="match status" value="1"/>
</dbReference>
<dbReference type="InterPro" id="IPR027417">
    <property type="entry name" value="P-loop_NTPase"/>
</dbReference>
<protein>
    <submittedName>
        <fullName evidence="5">Uncharacterized protein</fullName>
    </submittedName>
</protein>
<accession>A0A4Q4M9R6</accession>
<dbReference type="Pfam" id="PF24883">
    <property type="entry name" value="NPHP3_N"/>
    <property type="match status" value="1"/>
</dbReference>
<proteinExistence type="predicted"/>
<dbReference type="PANTHER" id="PTHR10039:SF17">
    <property type="entry name" value="FUNGAL STAND N-TERMINAL GOODBYE DOMAIN-CONTAINING PROTEIN-RELATED"/>
    <property type="match status" value="1"/>
</dbReference>